<evidence type="ECO:0000256" key="2">
    <source>
        <dbReference type="ARBA" id="ARBA00008263"/>
    </source>
</evidence>
<dbReference type="InterPro" id="IPR006691">
    <property type="entry name" value="GyrA/parC_rep"/>
</dbReference>
<dbReference type="Gene3D" id="1.10.268.10">
    <property type="entry name" value="Topoisomerase, domain 3"/>
    <property type="match status" value="1"/>
</dbReference>
<dbReference type="InterPro" id="IPR002205">
    <property type="entry name" value="Topo_IIA_dom_A"/>
</dbReference>
<dbReference type="GO" id="GO:0005737">
    <property type="term" value="C:cytoplasm"/>
    <property type="evidence" value="ECO:0007669"/>
    <property type="project" value="TreeGrafter"/>
</dbReference>
<dbReference type="Gene3D" id="2.120.10.90">
    <property type="entry name" value="DNA gyrase/topoisomerase IV, subunit A, C-terminal"/>
    <property type="match status" value="1"/>
</dbReference>
<dbReference type="Pfam" id="PF03989">
    <property type="entry name" value="DNA_gyraseA_C"/>
    <property type="match status" value="3"/>
</dbReference>
<evidence type="ECO:0000256" key="3">
    <source>
        <dbReference type="ARBA" id="ARBA00012895"/>
    </source>
</evidence>
<dbReference type="EC" id="5.6.2.2" evidence="3"/>
<gene>
    <name evidence="9" type="ORF">IAB14_02460</name>
</gene>
<dbReference type="PROSITE" id="PS52040">
    <property type="entry name" value="TOPO_IIA"/>
    <property type="match status" value="1"/>
</dbReference>
<reference evidence="9" key="1">
    <citation type="submission" date="2020-10" db="EMBL/GenBank/DDBJ databases">
        <authorList>
            <person name="Gilroy R."/>
        </authorList>
    </citation>
    <scope>NUCLEOTIDE SEQUENCE</scope>
    <source>
        <strain evidence="9">23406</strain>
    </source>
</reference>
<dbReference type="InterPro" id="IPR013758">
    <property type="entry name" value="Topo_IIA_A/C_ab"/>
</dbReference>
<dbReference type="GO" id="GO:0003677">
    <property type="term" value="F:DNA binding"/>
    <property type="evidence" value="ECO:0007669"/>
    <property type="project" value="UniProtKB-UniRule"/>
</dbReference>
<feature type="active site" description="O-(5'-phospho-DNA)-tyrosine intermediate" evidence="7">
    <location>
        <position position="131"/>
    </location>
</feature>
<evidence type="ECO:0000313" key="9">
    <source>
        <dbReference type="EMBL" id="HIU99960.1"/>
    </source>
</evidence>
<dbReference type="GO" id="GO:0005524">
    <property type="term" value="F:ATP binding"/>
    <property type="evidence" value="ECO:0007669"/>
    <property type="project" value="InterPro"/>
</dbReference>
<dbReference type="Gene3D" id="3.30.1360.40">
    <property type="match status" value="1"/>
</dbReference>
<dbReference type="CDD" id="cd00187">
    <property type="entry name" value="TOP4c"/>
    <property type="match status" value="1"/>
</dbReference>
<comment type="catalytic activity">
    <reaction evidence="1 7">
        <text>ATP-dependent breakage, passage and rejoining of double-stranded DNA.</text>
        <dbReference type="EC" id="5.6.2.2"/>
    </reaction>
</comment>
<proteinExistence type="inferred from homology"/>
<evidence type="ECO:0000256" key="7">
    <source>
        <dbReference type="PROSITE-ProRule" id="PRU01384"/>
    </source>
</evidence>
<dbReference type="Proteomes" id="UP000886891">
    <property type="component" value="Unassembled WGS sequence"/>
</dbReference>
<dbReference type="AlphaFoldDB" id="A0A9D1NBQ4"/>
<dbReference type="PANTHER" id="PTHR43493">
    <property type="entry name" value="DNA GYRASE/TOPOISOMERASE SUBUNIT A"/>
    <property type="match status" value="1"/>
</dbReference>
<dbReference type="SUPFAM" id="SSF101904">
    <property type="entry name" value="GyrA/ParC C-terminal domain-like"/>
    <property type="match status" value="1"/>
</dbReference>
<name>A0A9D1NBQ4_9FIRM</name>
<protein>
    <recommendedName>
        <fullName evidence="3">DNA topoisomerase (ATP-hydrolyzing)</fullName>
        <ecNumber evidence="3">5.6.2.2</ecNumber>
    </recommendedName>
</protein>
<keyword evidence="5 7" id="KW-0238">DNA-binding</keyword>
<comment type="similarity">
    <text evidence="2">Belongs to the type II topoisomerase GyrA/ParC subunit family.</text>
</comment>
<evidence type="ECO:0000256" key="1">
    <source>
        <dbReference type="ARBA" id="ARBA00000185"/>
    </source>
</evidence>
<dbReference type="Pfam" id="PF00521">
    <property type="entry name" value="DNA_topoisoIV"/>
    <property type="match status" value="1"/>
</dbReference>
<accession>A0A9D1NBQ4</accession>
<dbReference type="PANTHER" id="PTHR43493:SF5">
    <property type="entry name" value="DNA GYRASE SUBUNIT A, CHLOROPLASTIC_MITOCHONDRIAL"/>
    <property type="match status" value="1"/>
</dbReference>
<comment type="caution">
    <text evidence="9">The sequence shown here is derived from an EMBL/GenBank/DDBJ whole genome shotgun (WGS) entry which is preliminary data.</text>
</comment>
<sequence>MARQKAFDLRDNTVENIVEKSLEQVLPESMLLYGEYVILDRALPRVEDGLKPVQRRILYTMHELKMFPDAAFKKSARVVGECLGKFHPHGDSSVYDAMVRMAQDFNMRMPLVKGHGNFGSMDGDPAAAMRYTEVKLEALATELLRDLDKDTVKWNKNFDDTLDEPDVLPGRFPNLLVNGAKGIAIGLATSIPTHNLTEVIDGCIALIDNPRLPLRELLKIIKGPDFPTGGFLLGGEDIYQVYETGKGKLVVRGKMDIENEGDRQNIIISEIPFTATKDAIQKKIYDLKEKKKDGYVNVTEVADESDRNGMRIVVRLKKGEDAVKLLNRLYKDTDLQSNFNVNMVAIAKGKPKQMGLIEILKYYLEFQKDVIYRRSRYEIGIAEKRAAILEGFLTVMPAIDEVIALIRAAATRAEAKVKLKERFELTDVQADAILSLQLGNINRLDVTKFENELKDLRGKLAKLRKIVGSTAEQYRVVRSELEEIRDRYKTKRLTTIIDSLDEVEVKAYDPTKRTAKRCVAAIDSEGRVKHLSTRNYVSANRDLESSGYDGLTVSLADVNPGAEALIIGNLGNCYKFSGDRIKECRWNDRGVALHDAYPGVAENEKAVCLLVPTEEEIEQADLYLYTKSGMVKKSSVKSCIVGKDAYQIIALKPDDEVIGCEIVRDNATILFVTSDGQCVNSLTDDYPRQGRIAGGVIGVNLNEGERVVFAGQAVVEPEFSPEEEKIVYYPVGEIVVINEKGLGKKVLAREFNPIGRNRKGVRIMDVYGQDTKVIFASTVLEPYFIGLVTQDKEVEILDTENLRLENKNTKGKPVLRGKTLVRAVRHKEEL</sequence>
<dbReference type="SUPFAM" id="SSF56719">
    <property type="entry name" value="Type II DNA topoisomerase"/>
    <property type="match status" value="1"/>
</dbReference>
<dbReference type="GO" id="GO:0009330">
    <property type="term" value="C:DNA topoisomerase type II (double strand cut, ATP-hydrolyzing) complex"/>
    <property type="evidence" value="ECO:0007669"/>
    <property type="project" value="TreeGrafter"/>
</dbReference>
<keyword evidence="6 7" id="KW-0413">Isomerase</keyword>
<feature type="domain" description="Topo IIA-type catalytic" evidence="8">
    <location>
        <begin position="43"/>
        <end position="508"/>
    </location>
</feature>
<keyword evidence="4 7" id="KW-0799">Topoisomerase</keyword>
<evidence type="ECO:0000256" key="5">
    <source>
        <dbReference type="ARBA" id="ARBA00023125"/>
    </source>
</evidence>
<dbReference type="InterPro" id="IPR013760">
    <property type="entry name" value="Topo_IIA-like_dom_sf"/>
</dbReference>
<dbReference type="EMBL" id="DVOH01000017">
    <property type="protein sequence ID" value="HIU99960.1"/>
    <property type="molecule type" value="Genomic_DNA"/>
</dbReference>
<evidence type="ECO:0000256" key="6">
    <source>
        <dbReference type="ARBA" id="ARBA00023235"/>
    </source>
</evidence>
<dbReference type="GO" id="GO:0034335">
    <property type="term" value="F:DNA negative supercoiling activity"/>
    <property type="evidence" value="ECO:0007669"/>
    <property type="project" value="UniProtKB-ARBA"/>
</dbReference>
<evidence type="ECO:0000259" key="8">
    <source>
        <dbReference type="PROSITE" id="PS52040"/>
    </source>
</evidence>
<dbReference type="FunFam" id="1.10.268.10:FF:000001">
    <property type="entry name" value="DNA gyrase subunit A"/>
    <property type="match status" value="1"/>
</dbReference>
<evidence type="ECO:0000256" key="4">
    <source>
        <dbReference type="ARBA" id="ARBA00023029"/>
    </source>
</evidence>
<evidence type="ECO:0000313" key="10">
    <source>
        <dbReference type="Proteomes" id="UP000886891"/>
    </source>
</evidence>
<dbReference type="GO" id="GO:0006265">
    <property type="term" value="P:DNA topological change"/>
    <property type="evidence" value="ECO:0007669"/>
    <property type="project" value="UniProtKB-UniRule"/>
</dbReference>
<reference evidence="9" key="2">
    <citation type="journal article" date="2021" name="PeerJ">
        <title>Extensive microbial diversity within the chicken gut microbiome revealed by metagenomics and culture.</title>
        <authorList>
            <person name="Gilroy R."/>
            <person name="Ravi A."/>
            <person name="Getino M."/>
            <person name="Pursley I."/>
            <person name="Horton D.L."/>
            <person name="Alikhan N.F."/>
            <person name="Baker D."/>
            <person name="Gharbi K."/>
            <person name="Hall N."/>
            <person name="Watson M."/>
            <person name="Adriaenssens E.M."/>
            <person name="Foster-Nyarko E."/>
            <person name="Jarju S."/>
            <person name="Secka A."/>
            <person name="Antonio M."/>
            <person name="Oren A."/>
            <person name="Chaudhuri R.R."/>
            <person name="La Ragione R."/>
            <person name="Hildebrand F."/>
            <person name="Pallen M.J."/>
        </authorList>
    </citation>
    <scope>NUCLEOTIDE SEQUENCE</scope>
    <source>
        <strain evidence="9">23406</strain>
    </source>
</reference>
<dbReference type="InterPro" id="IPR035516">
    <property type="entry name" value="Gyrase/topoIV_suA_C"/>
</dbReference>
<dbReference type="InterPro" id="IPR050220">
    <property type="entry name" value="Type_II_DNA_Topoisomerases"/>
</dbReference>
<dbReference type="NCBIfam" id="NF004044">
    <property type="entry name" value="PRK05561.1"/>
    <property type="match status" value="1"/>
</dbReference>
<dbReference type="Gene3D" id="3.90.199.10">
    <property type="entry name" value="Topoisomerase II, domain 5"/>
    <property type="match status" value="1"/>
</dbReference>
<dbReference type="InterPro" id="IPR013757">
    <property type="entry name" value="Topo_IIA_A_a_sf"/>
</dbReference>
<organism evidence="9 10">
    <name type="scientific">Candidatus Stercoripulliclostridium merdipullorum</name>
    <dbReference type="NCBI Taxonomy" id="2840952"/>
    <lineage>
        <taxon>Bacteria</taxon>
        <taxon>Bacillati</taxon>
        <taxon>Bacillota</taxon>
        <taxon>Clostridia</taxon>
        <taxon>Eubacteriales</taxon>
        <taxon>Candidatus Stercoripulliclostridium</taxon>
    </lineage>
</organism>
<dbReference type="SMART" id="SM00434">
    <property type="entry name" value="TOP4c"/>
    <property type="match status" value="1"/>
</dbReference>